<gene>
    <name evidence="2" type="ORF">g.35277</name>
</gene>
<evidence type="ECO:0000256" key="1">
    <source>
        <dbReference type="SAM" id="SignalP"/>
    </source>
</evidence>
<feature type="non-terminal residue" evidence="2">
    <location>
        <position position="1"/>
    </location>
</feature>
<feature type="chain" id="PRO_5008580518" description="Dipeptidylpeptidase IV N-terminal domain-containing protein" evidence="1">
    <location>
        <begin position="23"/>
        <end position="289"/>
    </location>
</feature>
<name>A0A1B6CP15_9HEMI</name>
<keyword evidence="1" id="KW-0732">Signal</keyword>
<sequence>ITIMFVLKLVIAGVFLLTKSIGITTGEAYVTPTLSYVDQKNGFTGLWHPVIYEKMETINGKTYLRVVDEILKNSHWFEVVMDNNVPTTRNQFTRTLYMVYTDASNNISVGKLYNDGSDKRFVVENLASSTRWSLVTGDGNGKISLTDYNQGNGIHNISRQNKVNAFIDTDNFGNQVFETNEGPKMFYFPIFNDSATGLPIAYDSLTGDGMLVQKRASSSNVVPYHLEYDAARNYRAVDLKFGTKFYPSVRSDLDIVLSPNLPPKSTFQVKSTALKNTICKNLPKKTIKP</sequence>
<feature type="signal peptide" evidence="1">
    <location>
        <begin position="1"/>
        <end position="22"/>
    </location>
</feature>
<proteinExistence type="predicted"/>
<reference evidence="2" key="1">
    <citation type="submission" date="2015-12" db="EMBL/GenBank/DDBJ databases">
        <title>De novo transcriptome assembly of four potential Pierce s Disease insect vectors from Arizona vineyards.</title>
        <authorList>
            <person name="Tassone E.E."/>
        </authorList>
    </citation>
    <scope>NUCLEOTIDE SEQUENCE</scope>
</reference>
<evidence type="ECO:0000313" key="2">
    <source>
        <dbReference type="EMBL" id="JAS15190.1"/>
    </source>
</evidence>
<dbReference type="EMBL" id="GEDC01022108">
    <property type="protein sequence ID" value="JAS15190.1"/>
    <property type="molecule type" value="Transcribed_RNA"/>
</dbReference>
<accession>A0A1B6CP15</accession>
<dbReference type="AlphaFoldDB" id="A0A1B6CP15"/>
<evidence type="ECO:0008006" key="3">
    <source>
        <dbReference type="Google" id="ProtNLM"/>
    </source>
</evidence>
<organism evidence="2">
    <name type="scientific">Clastoptera arizonana</name>
    <name type="common">Arizona spittle bug</name>
    <dbReference type="NCBI Taxonomy" id="38151"/>
    <lineage>
        <taxon>Eukaryota</taxon>
        <taxon>Metazoa</taxon>
        <taxon>Ecdysozoa</taxon>
        <taxon>Arthropoda</taxon>
        <taxon>Hexapoda</taxon>
        <taxon>Insecta</taxon>
        <taxon>Pterygota</taxon>
        <taxon>Neoptera</taxon>
        <taxon>Paraneoptera</taxon>
        <taxon>Hemiptera</taxon>
        <taxon>Auchenorrhyncha</taxon>
        <taxon>Cercopoidea</taxon>
        <taxon>Clastopteridae</taxon>
        <taxon>Clastoptera</taxon>
    </lineage>
</organism>
<protein>
    <recommendedName>
        <fullName evidence="3">Dipeptidylpeptidase IV N-terminal domain-containing protein</fullName>
    </recommendedName>
</protein>